<dbReference type="InterPro" id="IPR036890">
    <property type="entry name" value="HATPase_C_sf"/>
</dbReference>
<dbReference type="AlphaFoldDB" id="A0A285PKA1"/>
<dbReference type="Gene3D" id="3.30.565.10">
    <property type="entry name" value="Histidine kinase-like ATPase, C-terminal domain"/>
    <property type="match status" value="1"/>
</dbReference>
<keyword evidence="9" id="KW-0812">Transmembrane</keyword>
<evidence type="ECO:0000256" key="2">
    <source>
        <dbReference type="ARBA" id="ARBA00004651"/>
    </source>
</evidence>
<dbReference type="InterPro" id="IPR005467">
    <property type="entry name" value="His_kinase_dom"/>
</dbReference>
<feature type="transmembrane region" description="Helical" evidence="9">
    <location>
        <begin position="127"/>
        <end position="147"/>
    </location>
</feature>
<keyword evidence="9" id="KW-1133">Transmembrane helix</keyword>
<keyword evidence="6" id="KW-0547">Nucleotide-binding</keyword>
<dbReference type="Pfam" id="PF02518">
    <property type="entry name" value="HATPase_c"/>
    <property type="match status" value="1"/>
</dbReference>
<evidence type="ECO:0000256" key="6">
    <source>
        <dbReference type="ARBA" id="ARBA00022741"/>
    </source>
</evidence>
<comment type="subcellular location">
    <subcellularLocation>
        <location evidence="2">Cell membrane</location>
        <topology evidence="2">Multi-pass membrane protein</topology>
    </subcellularLocation>
</comment>
<evidence type="ECO:0000256" key="8">
    <source>
        <dbReference type="ARBA" id="ARBA00022840"/>
    </source>
</evidence>
<comment type="catalytic activity">
    <reaction evidence="1">
        <text>ATP + protein L-histidine = ADP + protein N-phospho-L-histidine.</text>
        <dbReference type="EC" id="2.7.13.3"/>
    </reaction>
</comment>
<evidence type="ECO:0000313" key="11">
    <source>
        <dbReference type="EMBL" id="SNZ20546.1"/>
    </source>
</evidence>
<dbReference type="Proteomes" id="UP000219439">
    <property type="component" value="Unassembled WGS sequence"/>
</dbReference>
<dbReference type="InterPro" id="IPR047770">
    <property type="entry name" value="RegB"/>
</dbReference>
<dbReference type="SUPFAM" id="SSF47384">
    <property type="entry name" value="Homodimeric domain of signal transducing histidine kinase"/>
    <property type="match status" value="1"/>
</dbReference>
<accession>A0A285PKA1</accession>
<dbReference type="CDD" id="cd00082">
    <property type="entry name" value="HisKA"/>
    <property type="match status" value="1"/>
</dbReference>
<dbReference type="Pfam" id="PF00512">
    <property type="entry name" value="HisKA"/>
    <property type="match status" value="1"/>
</dbReference>
<dbReference type="InterPro" id="IPR003594">
    <property type="entry name" value="HATPase_dom"/>
</dbReference>
<evidence type="ECO:0000259" key="10">
    <source>
        <dbReference type="PROSITE" id="PS50109"/>
    </source>
</evidence>
<reference evidence="11 12" key="1">
    <citation type="submission" date="2017-09" db="EMBL/GenBank/DDBJ databases">
        <authorList>
            <person name="Ehlers B."/>
            <person name="Leendertz F.H."/>
        </authorList>
    </citation>
    <scope>NUCLEOTIDE SEQUENCE [LARGE SCALE GENOMIC DNA]</scope>
    <source>
        <strain evidence="11 12">DSM 18289</strain>
    </source>
</reference>
<evidence type="ECO:0000256" key="9">
    <source>
        <dbReference type="SAM" id="Phobius"/>
    </source>
</evidence>
<dbReference type="RefSeq" id="WP_097154921.1">
    <property type="nucleotide sequence ID" value="NZ_OBEL01000005.1"/>
</dbReference>
<evidence type="ECO:0000256" key="1">
    <source>
        <dbReference type="ARBA" id="ARBA00000085"/>
    </source>
</evidence>
<organism evidence="11 12">
    <name type="scientific">Cohaesibacter gelatinilyticus</name>
    <dbReference type="NCBI Taxonomy" id="372072"/>
    <lineage>
        <taxon>Bacteria</taxon>
        <taxon>Pseudomonadati</taxon>
        <taxon>Pseudomonadota</taxon>
        <taxon>Alphaproteobacteria</taxon>
        <taxon>Hyphomicrobiales</taxon>
        <taxon>Cohaesibacteraceae</taxon>
    </lineage>
</organism>
<proteinExistence type="predicted"/>
<dbReference type="PANTHER" id="PTHR44936">
    <property type="entry name" value="SENSOR PROTEIN CREC"/>
    <property type="match status" value="1"/>
</dbReference>
<dbReference type="InterPro" id="IPR050980">
    <property type="entry name" value="2C_sensor_his_kinase"/>
</dbReference>
<sequence>MLTSSLADPSFGNRHIKLDTLVRLRWLAIGGQTVAVVIVHWLLGYAFEAWLCLALVGLSAWLNFYLQFHFRKHFRLKSEMATALLAYDSCQLGGLLYLTGGLQNPFALLLLVPAVISATTQSARYTIFLAGIISLIATLLIWFHQPLPWAQNNPPELPLLYIAAIWVAILLTMGFMSVYAHRVAQEGQLLSDALSATELVLAKEQHLSNLDGLATAAAHELGTPLATITLVAKELERELIEDDPIYDDVLLLRTQSERCREILGKLRSLSSAEDATFAKMRLKALISEVCEPHLGFGIEIVQKFPPNLERQPVLLRNPGLLYGLGNLLENAVDYAKGKVELTASWSDSQITLRIMDDGPGFADDVINRLGDPYVTTRAHHYKSSGSEANEEKSGSSGQDQINGGLGLGFFIAKTLLERSGAKVSIANRQSQPLGKDKQGGTNSEQITGAIVLISWSRHELEADQYKRSKFDAKLNLETE</sequence>
<dbReference type="EMBL" id="OBEL01000005">
    <property type="protein sequence ID" value="SNZ20546.1"/>
    <property type="molecule type" value="Genomic_DNA"/>
</dbReference>
<evidence type="ECO:0000313" key="12">
    <source>
        <dbReference type="Proteomes" id="UP000219439"/>
    </source>
</evidence>
<dbReference type="PANTHER" id="PTHR44936:SF10">
    <property type="entry name" value="SENSOR PROTEIN RSTB"/>
    <property type="match status" value="1"/>
</dbReference>
<dbReference type="NCBIfam" id="NF033792">
    <property type="entry name" value="ActS_PrrB_HisK"/>
    <property type="match status" value="1"/>
</dbReference>
<dbReference type="SMART" id="SM00387">
    <property type="entry name" value="HATPase_c"/>
    <property type="match status" value="1"/>
</dbReference>
<evidence type="ECO:0000256" key="7">
    <source>
        <dbReference type="ARBA" id="ARBA00022777"/>
    </source>
</evidence>
<dbReference type="OrthoDB" id="9785252at2"/>
<dbReference type="Pfam" id="PF25323">
    <property type="entry name" value="6TM_PilS"/>
    <property type="match status" value="1"/>
</dbReference>
<keyword evidence="8" id="KW-0067">ATP-binding</keyword>
<keyword evidence="12" id="KW-1185">Reference proteome</keyword>
<dbReference type="GO" id="GO:0005524">
    <property type="term" value="F:ATP binding"/>
    <property type="evidence" value="ECO:0007669"/>
    <property type="project" value="UniProtKB-KW"/>
</dbReference>
<protein>
    <recommendedName>
        <fullName evidence="3">histidine kinase</fullName>
        <ecNumber evidence="3">2.7.13.3</ecNumber>
    </recommendedName>
</protein>
<evidence type="ECO:0000256" key="3">
    <source>
        <dbReference type="ARBA" id="ARBA00012438"/>
    </source>
</evidence>
<feature type="transmembrane region" description="Helical" evidence="9">
    <location>
        <begin position="104"/>
        <end position="120"/>
    </location>
</feature>
<feature type="transmembrane region" description="Helical" evidence="9">
    <location>
        <begin position="159"/>
        <end position="180"/>
    </location>
</feature>
<dbReference type="PROSITE" id="PS50109">
    <property type="entry name" value="HIS_KIN"/>
    <property type="match status" value="1"/>
</dbReference>
<name>A0A285PKA1_9HYPH</name>
<dbReference type="InterPro" id="IPR036097">
    <property type="entry name" value="HisK_dim/P_sf"/>
</dbReference>
<dbReference type="InterPro" id="IPR003661">
    <property type="entry name" value="HisK_dim/P_dom"/>
</dbReference>
<gene>
    <name evidence="11" type="ORF">SAMN06265368_3650</name>
</gene>
<dbReference type="SMART" id="SM00388">
    <property type="entry name" value="HisKA"/>
    <property type="match status" value="1"/>
</dbReference>
<dbReference type="GO" id="GO:0005886">
    <property type="term" value="C:plasma membrane"/>
    <property type="evidence" value="ECO:0007669"/>
    <property type="project" value="UniProtKB-SubCell"/>
</dbReference>
<dbReference type="Gene3D" id="1.10.287.130">
    <property type="match status" value="1"/>
</dbReference>
<feature type="transmembrane region" description="Helical" evidence="9">
    <location>
        <begin position="49"/>
        <end position="68"/>
    </location>
</feature>
<dbReference type="EC" id="2.7.13.3" evidence="3"/>
<feature type="transmembrane region" description="Helical" evidence="9">
    <location>
        <begin position="24"/>
        <end position="43"/>
    </location>
</feature>
<feature type="domain" description="Histidine kinase" evidence="10">
    <location>
        <begin position="216"/>
        <end position="434"/>
    </location>
</feature>
<keyword evidence="4" id="KW-1003">Cell membrane</keyword>
<keyword evidence="9" id="KW-0472">Membrane</keyword>
<dbReference type="GO" id="GO:0000155">
    <property type="term" value="F:phosphorelay sensor kinase activity"/>
    <property type="evidence" value="ECO:0007669"/>
    <property type="project" value="InterPro"/>
</dbReference>
<keyword evidence="7 11" id="KW-0418">Kinase</keyword>
<dbReference type="SUPFAM" id="SSF55874">
    <property type="entry name" value="ATPase domain of HSP90 chaperone/DNA topoisomerase II/histidine kinase"/>
    <property type="match status" value="1"/>
</dbReference>
<evidence type="ECO:0000256" key="4">
    <source>
        <dbReference type="ARBA" id="ARBA00022475"/>
    </source>
</evidence>
<evidence type="ECO:0000256" key="5">
    <source>
        <dbReference type="ARBA" id="ARBA00022679"/>
    </source>
</evidence>
<keyword evidence="5" id="KW-0808">Transferase</keyword>